<dbReference type="InterPro" id="IPR052021">
    <property type="entry name" value="Type-I_RS_S_subunit"/>
</dbReference>
<dbReference type="RefSeq" id="WP_380077591.1">
    <property type="nucleotide sequence ID" value="NZ_JBHSGO010000040.1"/>
</dbReference>
<evidence type="ECO:0000256" key="1">
    <source>
        <dbReference type="ARBA" id="ARBA00010923"/>
    </source>
</evidence>
<dbReference type="EC" id="3.1.21.-" evidence="5"/>
<dbReference type="SUPFAM" id="SSF116734">
    <property type="entry name" value="DNA methylase specificity domain"/>
    <property type="match status" value="2"/>
</dbReference>
<sequence length="410" mass="46682">MDKPKIRFKGFEEAWRKRTLGEIAPLRGGFAFKSTEYAPSGIPIIRISNILSDGTIGAEFIYHQEDANDENYILHDGAALLAMSGATTGKVSILHCKKTDKYYQNQRVGYFQKVNGIDYKYISTITRSILFTQQLYNVLVAGAQPNISAKDVDNFRFYVAKDIAEQEKIGKLFERIDTLLNLQQRKCDKLKVIKKAMLSKMFPKPGKKAPEVRFEGFTDDWVECKLGEIGNTFTGLSGKTKDDFGHGQASFITYMNIFSNPITDKNLHEPIEIDKKQTEVQIGDVFFTTSSETPEEVGMSSVLIEKKGITYLNSFCFGFRPHIETDSFYLAYMLRSFCIREQIVKLAQGISRYNISKSKMMNIALTLPSLSEQKQIGAFFHKLDTLIRLNELKLSKLRLLKRSFLEGMFV</sequence>
<reference evidence="6" key="1">
    <citation type="journal article" date="2019" name="Int. J. Syst. Evol. Microbiol.">
        <title>The Global Catalogue of Microorganisms (GCM) 10K type strain sequencing project: providing services to taxonomists for standard genome sequencing and annotation.</title>
        <authorList>
            <consortium name="The Broad Institute Genomics Platform"/>
            <consortium name="The Broad Institute Genome Sequencing Center for Infectious Disease"/>
            <person name="Wu L."/>
            <person name="Ma J."/>
        </authorList>
    </citation>
    <scope>NUCLEOTIDE SEQUENCE [LARGE SCALE GENOMIC DNA]</scope>
    <source>
        <strain evidence="6">CGMCC 4.7357</strain>
    </source>
</reference>
<keyword evidence="5" id="KW-0255">Endonuclease</keyword>
<protein>
    <submittedName>
        <fullName evidence="5">Restriction endonuclease subunit S</fullName>
        <ecNumber evidence="5">3.1.21.-</ecNumber>
    </submittedName>
</protein>
<accession>A0ABV9K683</accession>
<comment type="caution">
    <text evidence="5">The sequence shown here is derived from an EMBL/GenBank/DDBJ whole genome shotgun (WGS) entry which is preliminary data.</text>
</comment>
<keyword evidence="2" id="KW-0680">Restriction system</keyword>
<name>A0ABV9K683_9PORP</name>
<keyword evidence="3" id="KW-0238">DNA-binding</keyword>
<evidence type="ECO:0000313" key="6">
    <source>
        <dbReference type="Proteomes" id="UP001596020"/>
    </source>
</evidence>
<proteinExistence type="inferred from homology"/>
<evidence type="ECO:0000259" key="4">
    <source>
        <dbReference type="Pfam" id="PF01420"/>
    </source>
</evidence>
<dbReference type="CDD" id="cd17278">
    <property type="entry name" value="RMtype1_S_LdeBORF1052P-TRD2-CR2"/>
    <property type="match status" value="1"/>
</dbReference>
<dbReference type="EMBL" id="JBHSGO010000040">
    <property type="protein sequence ID" value="MFC4665448.1"/>
    <property type="molecule type" value="Genomic_DNA"/>
</dbReference>
<dbReference type="Pfam" id="PF01420">
    <property type="entry name" value="Methylase_S"/>
    <property type="match status" value="2"/>
</dbReference>
<keyword evidence="5" id="KW-0540">Nuclease</keyword>
<dbReference type="GO" id="GO:0004519">
    <property type="term" value="F:endonuclease activity"/>
    <property type="evidence" value="ECO:0007669"/>
    <property type="project" value="UniProtKB-KW"/>
</dbReference>
<evidence type="ECO:0000256" key="2">
    <source>
        <dbReference type="ARBA" id="ARBA00022747"/>
    </source>
</evidence>
<keyword evidence="5" id="KW-0378">Hydrolase</keyword>
<dbReference type="PANTHER" id="PTHR30408">
    <property type="entry name" value="TYPE-1 RESTRICTION ENZYME ECOKI SPECIFICITY PROTEIN"/>
    <property type="match status" value="1"/>
</dbReference>
<feature type="domain" description="Type I restriction modification DNA specificity" evidence="4">
    <location>
        <begin position="13"/>
        <end position="190"/>
    </location>
</feature>
<keyword evidence="6" id="KW-1185">Reference proteome</keyword>
<dbReference type="InterPro" id="IPR000055">
    <property type="entry name" value="Restrct_endonuc_typeI_TRD"/>
</dbReference>
<comment type="similarity">
    <text evidence="1">Belongs to the type-I restriction system S methylase family.</text>
</comment>
<dbReference type="PANTHER" id="PTHR30408:SF12">
    <property type="entry name" value="TYPE I RESTRICTION ENZYME MJAVIII SPECIFICITY SUBUNIT"/>
    <property type="match status" value="1"/>
</dbReference>
<organism evidence="5 6">
    <name type="scientific">Falsiporphyromonas endometrii</name>
    <dbReference type="NCBI Taxonomy" id="1387297"/>
    <lineage>
        <taxon>Bacteria</taxon>
        <taxon>Pseudomonadati</taxon>
        <taxon>Bacteroidota</taxon>
        <taxon>Bacteroidia</taxon>
        <taxon>Bacteroidales</taxon>
        <taxon>Porphyromonadaceae</taxon>
        <taxon>Falsiporphyromonas</taxon>
    </lineage>
</organism>
<dbReference type="GO" id="GO:0016787">
    <property type="term" value="F:hydrolase activity"/>
    <property type="evidence" value="ECO:0007669"/>
    <property type="project" value="UniProtKB-KW"/>
</dbReference>
<gene>
    <name evidence="5" type="ORF">ACFO3G_02290</name>
</gene>
<dbReference type="Gene3D" id="3.90.220.20">
    <property type="entry name" value="DNA methylase specificity domains"/>
    <property type="match status" value="2"/>
</dbReference>
<evidence type="ECO:0000313" key="5">
    <source>
        <dbReference type="EMBL" id="MFC4665448.1"/>
    </source>
</evidence>
<feature type="domain" description="Type I restriction modification DNA specificity" evidence="4">
    <location>
        <begin position="219"/>
        <end position="396"/>
    </location>
</feature>
<dbReference type="Proteomes" id="UP001596020">
    <property type="component" value="Unassembled WGS sequence"/>
</dbReference>
<dbReference type="InterPro" id="IPR044946">
    <property type="entry name" value="Restrct_endonuc_typeI_TRD_sf"/>
</dbReference>
<dbReference type="Gene3D" id="1.10.287.1120">
    <property type="entry name" value="Bipartite methylase S protein"/>
    <property type="match status" value="1"/>
</dbReference>
<evidence type="ECO:0000256" key="3">
    <source>
        <dbReference type="ARBA" id="ARBA00023125"/>
    </source>
</evidence>